<sequence>QRSEINATIMMNSYEQKIDLNIGDLTINIDPILIKTFASLSSSINEKQEKINSKEEKDQINIKSIFDPKPFKDSTFWFIQNSEERKELMEDIDVLEITTGLPSQKKNELKQKQKEKSI</sequence>
<dbReference type="EMBL" id="CAJOBD010053028">
    <property type="protein sequence ID" value="CAF4357640.1"/>
    <property type="molecule type" value="Genomic_DNA"/>
</dbReference>
<accession>A0A820LI08</accession>
<feature type="non-terminal residue" evidence="1">
    <location>
        <position position="1"/>
    </location>
</feature>
<dbReference type="AlphaFoldDB" id="A0A820LI08"/>
<reference evidence="1" key="1">
    <citation type="submission" date="2021-02" db="EMBL/GenBank/DDBJ databases">
        <authorList>
            <person name="Nowell W R."/>
        </authorList>
    </citation>
    <scope>NUCLEOTIDE SEQUENCE</scope>
</reference>
<dbReference type="Proteomes" id="UP000663836">
    <property type="component" value="Unassembled WGS sequence"/>
</dbReference>
<comment type="caution">
    <text evidence="1">The sequence shown here is derived from an EMBL/GenBank/DDBJ whole genome shotgun (WGS) entry which is preliminary data.</text>
</comment>
<evidence type="ECO:0000313" key="2">
    <source>
        <dbReference type="Proteomes" id="UP000663836"/>
    </source>
</evidence>
<protein>
    <submittedName>
        <fullName evidence="1">Uncharacterized protein</fullName>
    </submittedName>
</protein>
<organism evidence="1 2">
    <name type="scientific">Rotaria sordida</name>
    <dbReference type="NCBI Taxonomy" id="392033"/>
    <lineage>
        <taxon>Eukaryota</taxon>
        <taxon>Metazoa</taxon>
        <taxon>Spiralia</taxon>
        <taxon>Gnathifera</taxon>
        <taxon>Rotifera</taxon>
        <taxon>Eurotatoria</taxon>
        <taxon>Bdelloidea</taxon>
        <taxon>Philodinida</taxon>
        <taxon>Philodinidae</taxon>
        <taxon>Rotaria</taxon>
    </lineage>
</organism>
<evidence type="ECO:0000313" key="1">
    <source>
        <dbReference type="EMBL" id="CAF4357640.1"/>
    </source>
</evidence>
<proteinExistence type="predicted"/>
<gene>
    <name evidence="1" type="ORF">JBS370_LOCUS42132</name>
</gene>
<name>A0A820LI08_9BILA</name>